<gene>
    <name evidence="7" type="ORF">SAMN05216249_1043</name>
</gene>
<keyword evidence="5" id="KW-0472">Membrane</keyword>
<evidence type="ECO:0000313" key="8">
    <source>
        <dbReference type="Proteomes" id="UP000198838"/>
    </source>
</evidence>
<feature type="compositionally biased region" description="Acidic residues" evidence="4">
    <location>
        <begin position="691"/>
        <end position="709"/>
    </location>
</feature>
<dbReference type="Pfam" id="PF00015">
    <property type="entry name" value="MCPsignal"/>
    <property type="match status" value="1"/>
</dbReference>
<dbReference type="PROSITE" id="PS50111">
    <property type="entry name" value="CHEMOTAXIS_TRANSDUC_2"/>
    <property type="match status" value="1"/>
</dbReference>
<feature type="coiled-coil region" evidence="3">
    <location>
        <begin position="470"/>
        <end position="501"/>
    </location>
</feature>
<keyword evidence="5" id="KW-0812">Transmembrane</keyword>
<keyword evidence="8" id="KW-1185">Reference proteome</keyword>
<dbReference type="RefSeq" id="WP_092870666.1">
    <property type="nucleotide sequence ID" value="NZ_FOJY01000004.1"/>
</dbReference>
<keyword evidence="5" id="KW-1133">Transmembrane helix</keyword>
<evidence type="ECO:0000259" key="6">
    <source>
        <dbReference type="PROSITE" id="PS50111"/>
    </source>
</evidence>
<dbReference type="GO" id="GO:0007165">
    <property type="term" value="P:signal transduction"/>
    <property type="evidence" value="ECO:0007669"/>
    <property type="project" value="UniProtKB-KW"/>
</dbReference>
<evidence type="ECO:0000256" key="1">
    <source>
        <dbReference type="ARBA" id="ARBA00023224"/>
    </source>
</evidence>
<keyword evidence="1 2" id="KW-0807">Transducer</keyword>
<dbReference type="SMART" id="SM00283">
    <property type="entry name" value="MA"/>
    <property type="match status" value="1"/>
</dbReference>
<reference evidence="7 8" key="1">
    <citation type="submission" date="2016-10" db="EMBL/GenBank/DDBJ databases">
        <authorList>
            <person name="de Groot N.N."/>
        </authorList>
    </citation>
    <scope>NUCLEOTIDE SEQUENCE [LARGE SCALE GENOMIC DNA]</scope>
    <source>
        <strain evidence="7 8">DSM 5522</strain>
    </source>
</reference>
<accession>A0A1I0WEY0</accession>
<evidence type="ECO:0000256" key="5">
    <source>
        <dbReference type="SAM" id="Phobius"/>
    </source>
</evidence>
<evidence type="ECO:0000256" key="4">
    <source>
        <dbReference type="SAM" id="MobiDB-lite"/>
    </source>
</evidence>
<dbReference type="SUPFAM" id="SSF58104">
    <property type="entry name" value="Methyl-accepting chemotaxis protein (MCP) signaling domain"/>
    <property type="match status" value="1"/>
</dbReference>
<proteinExistence type="predicted"/>
<dbReference type="STRING" id="1120918.SAMN05216249_1043"/>
<sequence length="709" mass="77610">MLKNFRLSTKIIFIVVCIVAVSSLVSFFVTRNKLTNTLTISTEKEFAATADYEARLIEAYMADQTTFLDSYWKSSDIQKLNKNQSDKELLKNAEEFTLNYAKGRKDLDALLFEAIDSLVLTHTTEEVVGILGATSEETLKSMTESSYANNTAGQEQQSYAYTTTVSPVTGEVAIIVGTGVYNGKERSGFPVLSLNFEGVKEILSKLNSDSVETVRIISARENKVMYDKDGAVESTTDNDIEPITKAIEEINSGNTQAQSGNIEYVDSVTNQKMVGAYTYIPSLEWMILVSARSSLISSTVQAETNSIGIISLIALAIMLIVIWPSVVVLTSPLNVVEKALVKISNLDFNVGDDLLKFKGRKDEIGKIASSAQKVVDTLKNTVRVLKNCSLSVNDSSVRLNENSKILVQYTMDNSATTEELSAGIEQTNSNISSVNDEIEKIVDIVREIEDKVNNGEQVSKNLITKSKEMLNDVQNTIENSKESMETTKTNMETALNGLEEVKKINDLADSIMDITSQTNLLSLNAAIEAARAGEAGKGFAVVASEIGKLAEQSQQTAMNIQKIVDGSNQAVENVRENVDSVLAYILNDVNTEFENFAVNSKQYGDSVMDIMQAVAEIGSSMDELSQSVREISNGITAVSHASEQNADGVSDIVSKNEDTSQISEEIDKLASEGKNNSEEIEKIIRLFNNVGDEEEEVSEEVTNEPQEEE</sequence>
<feature type="region of interest" description="Disordered" evidence="4">
    <location>
        <begin position="689"/>
        <end position="709"/>
    </location>
</feature>
<evidence type="ECO:0000256" key="2">
    <source>
        <dbReference type="PROSITE-ProRule" id="PRU00284"/>
    </source>
</evidence>
<feature type="transmembrane region" description="Helical" evidence="5">
    <location>
        <begin position="307"/>
        <end position="329"/>
    </location>
</feature>
<dbReference type="OrthoDB" id="5449717at2"/>
<dbReference type="GO" id="GO:0016020">
    <property type="term" value="C:membrane"/>
    <property type="evidence" value="ECO:0007669"/>
    <property type="project" value="InterPro"/>
</dbReference>
<feature type="transmembrane region" description="Helical" evidence="5">
    <location>
        <begin position="12"/>
        <end position="29"/>
    </location>
</feature>
<protein>
    <submittedName>
        <fullName evidence="7">Methyl-accepting chemotaxis sensory transducer with Cache sensor</fullName>
    </submittedName>
</protein>
<dbReference type="Gene3D" id="1.10.287.950">
    <property type="entry name" value="Methyl-accepting chemotaxis protein"/>
    <property type="match status" value="1"/>
</dbReference>
<dbReference type="EMBL" id="FOJY01000004">
    <property type="protein sequence ID" value="SFA86523.1"/>
    <property type="molecule type" value="Genomic_DNA"/>
</dbReference>
<name>A0A1I0WEY0_9FIRM</name>
<evidence type="ECO:0000256" key="3">
    <source>
        <dbReference type="SAM" id="Coils"/>
    </source>
</evidence>
<dbReference type="InterPro" id="IPR004089">
    <property type="entry name" value="MCPsignal_dom"/>
</dbReference>
<dbReference type="AlphaFoldDB" id="A0A1I0WEY0"/>
<evidence type="ECO:0000313" key="7">
    <source>
        <dbReference type="EMBL" id="SFA86523.1"/>
    </source>
</evidence>
<feature type="domain" description="Methyl-accepting transducer" evidence="6">
    <location>
        <begin position="388"/>
        <end position="660"/>
    </location>
</feature>
<keyword evidence="3" id="KW-0175">Coiled coil</keyword>
<organism evidence="7 8">
    <name type="scientific">Acetitomaculum ruminis DSM 5522</name>
    <dbReference type="NCBI Taxonomy" id="1120918"/>
    <lineage>
        <taxon>Bacteria</taxon>
        <taxon>Bacillati</taxon>
        <taxon>Bacillota</taxon>
        <taxon>Clostridia</taxon>
        <taxon>Lachnospirales</taxon>
        <taxon>Lachnospiraceae</taxon>
        <taxon>Acetitomaculum</taxon>
    </lineage>
</organism>
<dbReference type="PANTHER" id="PTHR32089:SF112">
    <property type="entry name" value="LYSOZYME-LIKE PROTEIN-RELATED"/>
    <property type="match status" value="1"/>
</dbReference>
<dbReference type="PANTHER" id="PTHR32089">
    <property type="entry name" value="METHYL-ACCEPTING CHEMOTAXIS PROTEIN MCPB"/>
    <property type="match status" value="1"/>
</dbReference>
<dbReference type="Proteomes" id="UP000198838">
    <property type="component" value="Unassembled WGS sequence"/>
</dbReference>